<feature type="domain" description="DUF306" evidence="2">
    <location>
        <begin position="147"/>
        <end position="252"/>
    </location>
</feature>
<dbReference type="RefSeq" id="WP_353643139.1">
    <property type="nucleotide sequence ID" value="NZ_CP159253.1"/>
</dbReference>
<dbReference type="EMBL" id="CP159253">
    <property type="protein sequence ID" value="XCG49326.1"/>
    <property type="molecule type" value="Genomic_DNA"/>
</dbReference>
<keyword evidence="1" id="KW-0732">Signal</keyword>
<gene>
    <name evidence="3" type="ORF">ABVK50_01415</name>
</gene>
<dbReference type="InterPro" id="IPR039366">
    <property type="entry name" value="Pilotin"/>
</dbReference>
<dbReference type="InterPro" id="IPR038670">
    <property type="entry name" value="HslJ-like_sf"/>
</dbReference>
<accession>A0AAU8CSP1</accession>
<reference evidence="3" key="1">
    <citation type="submission" date="2024-06" db="EMBL/GenBank/DDBJ databases">
        <title>Mesorhizobium karijinii sp. nov., a symbiont of the iconic Swainsona formosa from arid Australia.</title>
        <authorList>
            <person name="Hill Y.J."/>
            <person name="Watkin E.L.J."/>
            <person name="O'Hara G.W."/>
            <person name="Terpolilli J."/>
            <person name="Tye M.L."/>
            <person name="Kohlmeier M.G."/>
        </authorList>
    </citation>
    <scope>NUCLEOTIDE SEQUENCE</scope>
    <source>
        <strain evidence="3">WSM2240</strain>
    </source>
</reference>
<organism evidence="3">
    <name type="scientific">Mesorhizobium sp. WSM2240</name>
    <dbReference type="NCBI Taxonomy" id="3228851"/>
    <lineage>
        <taxon>Bacteria</taxon>
        <taxon>Pseudomonadati</taxon>
        <taxon>Pseudomonadota</taxon>
        <taxon>Alphaproteobacteria</taxon>
        <taxon>Hyphomicrobiales</taxon>
        <taxon>Phyllobacteriaceae</taxon>
        <taxon>Mesorhizobium</taxon>
    </lineage>
</organism>
<feature type="chain" id="PRO_5043975357" evidence="1">
    <location>
        <begin position="28"/>
        <end position="256"/>
    </location>
</feature>
<dbReference type="InterPro" id="IPR053147">
    <property type="entry name" value="Hsp_HslJ-like"/>
</dbReference>
<feature type="signal peptide" evidence="1">
    <location>
        <begin position="1"/>
        <end position="27"/>
    </location>
</feature>
<dbReference type="Gene3D" id="2.40.128.270">
    <property type="match status" value="1"/>
</dbReference>
<dbReference type="Pfam" id="PF03724">
    <property type="entry name" value="META"/>
    <property type="match status" value="1"/>
</dbReference>
<dbReference type="AlphaFoldDB" id="A0AAU8CSP1"/>
<dbReference type="PANTHER" id="PTHR35535">
    <property type="entry name" value="HEAT SHOCK PROTEIN HSLJ"/>
    <property type="match status" value="1"/>
</dbReference>
<protein>
    <submittedName>
        <fullName evidence="3">META domain-containing protein</fullName>
    </submittedName>
</protein>
<evidence type="ECO:0000313" key="3">
    <source>
        <dbReference type="EMBL" id="XCG49326.1"/>
    </source>
</evidence>
<dbReference type="PANTHER" id="PTHR35535:SF2">
    <property type="entry name" value="DUF306 DOMAIN-CONTAINING PROTEIN"/>
    <property type="match status" value="1"/>
</dbReference>
<sequence length="256" mass="26596">MALIDRRRLAAFDFAVVAAFLPSATQAADLTIGGSVFYRERMALSDDTTLVLQLVDTTQTPPDVIGEASVHPTGQVPIAFSLVVDAARLMPEKAHGLMARIEVDGATWFANETPAPIDAQEPATPISVLLVRVAEKSAPENSTGTGSLKGTSWRLSSLGRDDTAAGVASTLTFDEEGKISGNGGCNSFGGQASFDGAKLKISDVFSTMMACEQPKVKQEAAFLAALAKTASYTVEDGTLTLLDGSGTALATLKAAP</sequence>
<dbReference type="InterPro" id="IPR005184">
    <property type="entry name" value="DUF306_Meta_HslJ"/>
</dbReference>
<name>A0AAU8CSP1_9HYPH</name>
<evidence type="ECO:0000256" key="1">
    <source>
        <dbReference type="SAM" id="SignalP"/>
    </source>
</evidence>
<proteinExistence type="predicted"/>
<dbReference type="Pfam" id="PF09619">
    <property type="entry name" value="YscW"/>
    <property type="match status" value="1"/>
</dbReference>
<evidence type="ECO:0000259" key="2">
    <source>
        <dbReference type="Pfam" id="PF03724"/>
    </source>
</evidence>